<dbReference type="EMBL" id="JAESWA010000019">
    <property type="protein sequence ID" value="MBL4931258.1"/>
    <property type="molecule type" value="Genomic_DNA"/>
</dbReference>
<evidence type="ECO:0000256" key="3">
    <source>
        <dbReference type="ARBA" id="ARBA00022989"/>
    </source>
</evidence>
<evidence type="ECO:0000313" key="8">
    <source>
        <dbReference type="Proteomes" id="UP000623681"/>
    </source>
</evidence>
<comment type="subcellular location">
    <subcellularLocation>
        <location evidence="1">Membrane</location>
        <topology evidence="1">Multi-pass membrane protein</topology>
    </subcellularLocation>
</comment>
<evidence type="ECO:0000256" key="5">
    <source>
        <dbReference type="SAM" id="Phobius"/>
    </source>
</evidence>
<accession>A0A937K477</accession>
<dbReference type="PANTHER" id="PTHR43027:SF1">
    <property type="entry name" value="DOXORUBICIN RESISTANCE ABC TRANSPORTER PERMEASE PROTEIN DRRC-RELATED"/>
    <property type="match status" value="1"/>
</dbReference>
<feature type="transmembrane region" description="Helical" evidence="5">
    <location>
        <begin position="174"/>
        <end position="196"/>
    </location>
</feature>
<sequence length="358" mass="39574">MRFLIILKSNLKRMLKNKRNLAISFLIPLTLTLALGYAFNKFSSSDNQSIIVNNDKGSYGSEFIKEYSKSNSIKEYSKEEGIEKLKKKQISVYYEIPENFTEKISKGEKPQIQAVKLESGGQSNFEFNANSIVTKMLLREKFEKSGQKVSLEDLSYNKSNIEVTGKNAKTTGDIVMLNMIISFVLFGAIGITIELLGLKKQNILSRSFTTSNTSKTIIGGVLVAMFILAAIGYGIVYLANLTINSLGNPSEAPVILINITALSLVSLSLGVFVSRIIKNESMLQAVLQIVISVSCFVGGSFMPIEYLPKSITVLSKFTPQYWALQSINTGNVWLSLVVILFAVVLFTAGTFKVKNFVE</sequence>
<organism evidence="7 8">
    <name type="scientific">Clostridium paridis</name>
    <dbReference type="NCBI Taxonomy" id="2803863"/>
    <lineage>
        <taxon>Bacteria</taxon>
        <taxon>Bacillati</taxon>
        <taxon>Bacillota</taxon>
        <taxon>Clostridia</taxon>
        <taxon>Eubacteriales</taxon>
        <taxon>Clostridiaceae</taxon>
        <taxon>Clostridium</taxon>
    </lineage>
</organism>
<evidence type="ECO:0000256" key="2">
    <source>
        <dbReference type="ARBA" id="ARBA00022692"/>
    </source>
</evidence>
<evidence type="ECO:0000259" key="6">
    <source>
        <dbReference type="Pfam" id="PF12698"/>
    </source>
</evidence>
<keyword evidence="8" id="KW-1185">Reference proteome</keyword>
<keyword evidence="2 5" id="KW-0812">Transmembrane</keyword>
<keyword evidence="4 5" id="KW-0472">Membrane</keyword>
<feature type="transmembrane region" description="Helical" evidence="5">
    <location>
        <begin position="252"/>
        <end position="273"/>
    </location>
</feature>
<dbReference type="InterPro" id="IPR013525">
    <property type="entry name" value="ABC2_TM"/>
</dbReference>
<feature type="transmembrane region" description="Helical" evidence="5">
    <location>
        <begin position="332"/>
        <end position="351"/>
    </location>
</feature>
<dbReference type="AlphaFoldDB" id="A0A937K477"/>
<dbReference type="InterPro" id="IPR052902">
    <property type="entry name" value="ABC-2_transporter"/>
</dbReference>
<comment type="caution">
    <text evidence="7">The sequence shown here is derived from an EMBL/GenBank/DDBJ whole genome shotgun (WGS) entry which is preliminary data.</text>
</comment>
<protein>
    <submittedName>
        <fullName evidence="7">ABC transporter permease</fullName>
    </submittedName>
</protein>
<dbReference type="Pfam" id="PF12698">
    <property type="entry name" value="ABC2_membrane_3"/>
    <property type="match status" value="1"/>
</dbReference>
<evidence type="ECO:0000256" key="4">
    <source>
        <dbReference type="ARBA" id="ARBA00023136"/>
    </source>
</evidence>
<dbReference type="RefSeq" id="WP_202766645.1">
    <property type="nucleotide sequence ID" value="NZ_JAESWA010000019.1"/>
</dbReference>
<proteinExistence type="predicted"/>
<evidence type="ECO:0000313" key="7">
    <source>
        <dbReference type="EMBL" id="MBL4931258.1"/>
    </source>
</evidence>
<keyword evidence="3 5" id="KW-1133">Transmembrane helix</keyword>
<dbReference type="Gene3D" id="3.40.1710.10">
    <property type="entry name" value="abc type-2 transporter like domain"/>
    <property type="match status" value="1"/>
</dbReference>
<dbReference type="GO" id="GO:0140359">
    <property type="term" value="F:ABC-type transporter activity"/>
    <property type="evidence" value="ECO:0007669"/>
    <property type="project" value="InterPro"/>
</dbReference>
<dbReference type="PANTHER" id="PTHR43027">
    <property type="entry name" value="DOXORUBICIN RESISTANCE ABC TRANSPORTER PERMEASE PROTEIN DRRC-RELATED"/>
    <property type="match status" value="1"/>
</dbReference>
<gene>
    <name evidence="7" type="ORF">JK634_05535</name>
</gene>
<reference evidence="7" key="1">
    <citation type="submission" date="2021-01" db="EMBL/GenBank/DDBJ databases">
        <title>Genome public.</title>
        <authorList>
            <person name="Liu C."/>
            <person name="Sun Q."/>
        </authorList>
    </citation>
    <scope>NUCLEOTIDE SEQUENCE</scope>
    <source>
        <strain evidence="7">YIM B02565</strain>
    </source>
</reference>
<dbReference type="GO" id="GO:0016020">
    <property type="term" value="C:membrane"/>
    <property type="evidence" value="ECO:0007669"/>
    <property type="project" value="UniProtKB-SubCell"/>
</dbReference>
<evidence type="ECO:0000256" key="1">
    <source>
        <dbReference type="ARBA" id="ARBA00004141"/>
    </source>
</evidence>
<feature type="transmembrane region" description="Helical" evidence="5">
    <location>
        <begin position="285"/>
        <end position="304"/>
    </location>
</feature>
<feature type="transmembrane region" description="Helical" evidence="5">
    <location>
        <begin position="217"/>
        <end position="240"/>
    </location>
</feature>
<dbReference type="Proteomes" id="UP000623681">
    <property type="component" value="Unassembled WGS sequence"/>
</dbReference>
<feature type="domain" description="ABC-2 type transporter transmembrane" evidence="6">
    <location>
        <begin position="21"/>
        <end position="349"/>
    </location>
</feature>
<name>A0A937K477_9CLOT</name>